<dbReference type="SUPFAM" id="SSF57667">
    <property type="entry name" value="beta-beta-alpha zinc fingers"/>
    <property type="match status" value="2"/>
</dbReference>
<keyword evidence="3" id="KW-0677">Repeat</keyword>
<evidence type="ECO:0000313" key="11">
    <source>
        <dbReference type="EMBL" id="RKP09632.1"/>
    </source>
</evidence>
<feature type="compositionally biased region" description="Basic and acidic residues" evidence="9">
    <location>
        <begin position="151"/>
        <end position="195"/>
    </location>
</feature>
<dbReference type="GO" id="GO:0000122">
    <property type="term" value="P:negative regulation of transcription by RNA polymerase II"/>
    <property type="evidence" value="ECO:0007669"/>
    <property type="project" value="TreeGrafter"/>
</dbReference>
<evidence type="ECO:0000256" key="2">
    <source>
        <dbReference type="ARBA" id="ARBA00022723"/>
    </source>
</evidence>
<evidence type="ECO:0000259" key="10">
    <source>
        <dbReference type="Pfam" id="PF08790"/>
    </source>
</evidence>
<sequence>MAIDVLPVRNPRRWLSIRSTFTPSAGVLFFFFRAEIPALHLFRSSFLSPVPVVAMVSFVCNYCQDTIKKPKLDQHFNRCPNASYSCVDCSVDFYGTEYRSHVSCISEAEKYQKSLYKGPKVAASAQKGGQQNNGKQQQKQEKPQSIVAELKSAETEEKTTKEEKVEKRKSEASEEKATKKSKKNKEEAKEEGSADRLRRLTREIVQKEKSISLKSLQKKLIKKLSKEAALEKDAAEQLIAKEFTFTFSGDAVTLKL</sequence>
<name>A0A4P9XUJ4_9FUNG</name>
<dbReference type="Gene3D" id="3.30.1490.490">
    <property type="match status" value="1"/>
</dbReference>
<dbReference type="GO" id="GO:0006364">
    <property type="term" value="P:rRNA processing"/>
    <property type="evidence" value="ECO:0007669"/>
    <property type="project" value="TreeGrafter"/>
</dbReference>
<evidence type="ECO:0000256" key="3">
    <source>
        <dbReference type="ARBA" id="ARBA00022737"/>
    </source>
</evidence>
<evidence type="ECO:0000313" key="12">
    <source>
        <dbReference type="Proteomes" id="UP000271241"/>
    </source>
</evidence>
<evidence type="ECO:0000256" key="6">
    <source>
        <dbReference type="ARBA" id="ARBA00023242"/>
    </source>
</evidence>
<dbReference type="AlphaFoldDB" id="A0A4P9XUJ4"/>
<evidence type="ECO:0000256" key="8">
    <source>
        <dbReference type="PROSITE-ProRule" id="PRU01145"/>
    </source>
</evidence>
<keyword evidence="6" id="KW-0539">Nucleus</keyword>
<keyword evidence="5" id="KW-0862">Zinc</keyword>
<dbReference type="InterPro" id="IPR039999">
    <property type="entry name" value="LYAR"/>
</dbReference>
<proteinExistence type="inferred from homology"/>
<dbReference type="PANTHER" id="PTHR13100:SF10">
    <property type="entry name" value="CELL GROWTH-REGULATING NUCLEOLAR PROTEIN"/>
    <property type="match status" value="1"/>
</dbReference>
<feature type="region of interest" description="Disordered" evidence="9">
    <location>
        <begin position="122"/>
        <end position="195"/>
    </location>
</feature>
<evidence type="ECO:0000256" key="7">
    <source>
        <dbReference type="ARBA" id="ARBA00061084"/>
    </source>
</evidence>
<dbReference type="GO" id="GO:0008270">
    <property type="term" value="F:zinc ion binding"/>
    <property type="evidence" value="ECO:0007669"/>
    <property type="project" value="UniProtKB-KW"/>
</dbReference>
<feature type="compositionally biased region" description="Low complexity" evidence="9">
    <location>
        <begin position="126"/>
        <end position="137"/>
    </location>
</feature>
<gene>
    <name evidence="11" type="ORF">THASP1DRAFT_22551</name>
</gene>
<protein>
    <recommendedName>
        <fullName evidence="10">Zinc finger C2H2 LYAR-type domain-containing protein</fullName>
    </recommendedName>
</protein>
<dbReference type="InterPro" id="IPR036236">
    <property type="entry name" value="Znf_C2H2_sf"/>
</dbReference>
<dbReference type="PROSITE" id="PS51804">
    <property type="entry name" value="ZF_C2HC_LYAR"/>
    <property type="match status" value="2"/>
</dbReference>
<evidence type="ECO:0000256" key="9">
    <source>
        <dbReference type="SAM" id="MobiDB-lite"/>
    </source>
</evidence>
<dbReference type="InterPro" id="IPR014898">
    <property type="entry name" value="Znf_C2H2_LYAR"/>
</dbReference>
<keyword evidence="4 8" id="KW-0863">Zinc-finger</keyword>
<dbReference type="PANTHER" id="PTHR13100">
    <property type="entry name" value="CELL GROWTH-REGULATING NUCLEOLAR PROTEIN LYAR"/>
    <property type="match status" value="1"/>
</dbReference>
<dbReference type="STRING" id="78915.A0A4P9XUJ4"/>
<dbReference type="FunFam" id="3.30.1490.490:FF:000001">
    <property type="entry name" value="cell growth-regulating nucleolar protein-like"/>
    <property type="match status" value="1"/>
</dbReference>
<reference evidence="12" key="1">
    <citation type="journal article" date="2018" name="Nat. Microbiol.">
        <title>Leveraging single-cell genomics to expand the fungal tree of life.</title>
        <authorList>
            <person name="Ahrendt S.R."/>
            <person name="Quandt C.A."/>
            <person name="Ciobanu D."/>
            <person name="Clum A."/>
            <person name="Salamov A."/>
            <person name="Andreopoulos B."/>
            <person name="Cheng J.F."/>
            <person name="Woyke T."/>
            <person name="Pelin A."/>
            <person name="Henrissat B."/>
            <person name="Reynolds N.K."/>
            <person name="Benny G.L."/>
            <person name="Smith M.E."/>
            <person name="James T.Y."/>
            <person name="Grigoriev I.V."/>
        </authorList>
    </citation>
    <scope>NUCLEOTIDE SEQUENCE [LARGE SCALE GENOMIC DNA]</scope>
    <source>
        <strain evidence="12">RSA 1356</strain>
    </source>
</reference>
<accession>A0A4P9XUJ4</accession>
<evidence type="ECO:0000256" key="5">
    <source>
        <dbReference type="ARBA" id="ARBA00022833"/>
    </source>
</evidence>
<keyword evidence="12" id="KW-1185">Reference proteome</keyword>
<comment type="similarity">
    <text evidence="7">Belongs to the UPF0743 family.</text>
</comment>
<organism evidence="11 12">
    <name type="scientific">Thamnocephalis sphaerospora</name>
    <dbReference type="NCBI Taxonomy" id="78915"/>
    <lineage>
        <taxon>Eukaryota</taxon>
        <taxon>Fungi</taxon>
        <taxon>Fungi incertae sedis</taxon>
        <taxon>Zoopagomycota</taxon>
        <taxon>Zoopagomycotina</taxon>
        <taxon>Zoopagomycetes</taxon>
        <taxon>Zoopagales</taxon>
        <taxon>Sigmoideomycetaceae</taxon>
        <taxon>Thamnocephalis</taxon>
    </lineage>
</organism>
<dbReference type="Pfam" id="PF08790">
    <property type="entry name" value="zf-LYAR"/>
    <property type="match status" value="1"/>
</dbReference>
<dbReference type="GO" id="GO:0005730">
    <property type="term" value="C:nucleolus"/>
    <property type="evidence" value="ECO:0007669"/>
    <property type="project" value="TreeGrafter"/>
</dbReference>
<dbReference type="EMBL" id="KZ992499">
    <property type="protein sequence ID" value="RKP09632.1"/>
    <property type="molecule type" value="Genomic_DNA"/>
</dbReference>
<evidence type="ECO:0000256" key="4">
    <source>
        <dbReference type="ARBA" id="ARBA00022771"/>
    </source>
</evidence>
<dbReference type="Proteomes" id="UP000271241">
    <property type="component" value="Unassembled WGS sequence"/>
</dbReference>
<keyword evidence="2" id="KW-0479">Metal-binding</keyword>
<dbReference type="GO" id="GO:0003677">
    <property type="term" value="F:DNA binding"/>
    <property type="evidence" value="ECO:0007669"/>
    <property type="project" value="InterPro"/>
</dbReference>
<comment type="subcellular location">
    <subcellularLocation>
        <location evidence="1">Nucleus</location>
    </subcellularLocation>
</comment>
<dbReference type="OrthoDB" id="21474at2759"/>
<feature type="domain" description="Zinc finger C2H2 LYAR-type" evidence="10">
    <location>
        <begin position="84"/>
        <end position="111"/>
    </location>
</feature>
<evidence type="ECO:0000256" key="1">
    <source>
        <dbReference type="ARBA" id="ARBA00004123"/>
    </source>
</evidence>